<feature type="non-terminal residue" evidence="2">
    <location>
        <position position="1"/>
    </location>
</feature>
<feature type="region of interest" description="Disordered" evidence="1">
    <location>
        <begin position="40"/>
        <end position="61"/>
    </location>
</feature>
<reference evidence="2" key="1">
    <citation type="submission" date="2016-05" db="EMBL/GenBank/DDBJ databases">
        <authorList>
            <person name="Lavstsen T."/>
            <person name="Jespersen J.S."/>
        </authorList>
    </citation>
    <scope>NUCLEOTIDE SEQUENCE</scope>
    <source>
        <tissue evidence="2">Brain</tissue>
    </source>
</reference>
<evidence type="ECO:0000313" key="2">
    <source>
        <dbReference type="EMBL" id="SBR26959.1"/>
    </source>
</evidence>
<reference evidence="2" key="2">
    <citation type="submission" date="2016-06" db="EMBL/GenBank/DDBJ databases">
        <title>The genome of a short-lived fish provides insights into sex chromosome evolution and the genetic control of aging.</title>
        <authorList>
            <person name="Reichwald K."/>
            <person name="Felder M."/>
            <person name="Petzold A."/>
            <person name="Koch P."/>
            <person name="Groth M."/>
            <person name="Platzer M."/>
        </authorList>
    </citation>
    <scope>NUCLEOTIDE SEQUENCE</scope>
    <source>
        <tissue evidence="2">Brain</tissue>
    </source>
</reference>
<sequence>SEFRAGDFQQLLLSRMKDSVGDTPLQQFSKIWGSTALQHPDHMQEDLKSCPIKHREPVQRS</sequence>
<name>A0A1A8K5M2_NOTKU</name>
<protein>
    <submittedName>
        <fullName evidence="2">Uncharacterized protein</fullName>
    </submittedName>
</protein>
<accession>A0A1A8K5M2</accession>
<gene>
    <name evidence="2" type="primary">CU861891.1</name>
</gene>
<dbReference type="AlphaFoldDB" id="A0A1A8K5M2"/>
<proteinExistence type="predicted"/>
<feature type="non-terminal residue" evidence="2">
    <location>
        <position position="61"/>
    </location>
</feature>
<organism evidence="2">
    <name type="scientific">Nothobranchius kuhntae</name>
    <name type="common">Beira killifish</name>
    <dbReference type="NCBI Taxonomy" id="321403"/>
    <lineage>
        <taxon>Eukaryota</taxon>
        <taxon>Metazoa</taxon>
        <taxon>Chordata</taxon>
        <taxon>Craniata</taxon>
        <taxon>Vertebrata</taxon>
        <taxon>Euteleostomi</taxon>
        <taxon>Actinopterygii</taxon>
        <taxon>Neopterygii</taxon>
        <taxon>Teleostei</taxon>
        <taxon>Neoteleostei</taxon>
        <taxon>Acanthomorphata</taxon>
        <taxon>Ovalentaria</taxon>
        <taxon>Atherinomorphae</taxon>
        <taxon>Cyprinodontiformes</taxon>
        <taxon>Nothobranchiidae</taxon>
        <taxon>Nothobranchius</taxon>
    </lineage>
</organism>
<evidence type="ECO:0000256" key="1">
    <source>
        <dbReference type="SAM" id="MobiDB-lite"/>
    </source>
</evidence>
<dbReference type="EMBL" id="HAEE01006939">
    <property type="protein sequence ID" value="SBR26959.1"/>
    <property type="molecule type" value="Transcribed_RNA"/>
</dbReference>